<feature type="transmembrane region" description="Helical" evidence="1">
    <location>
        <begin position="75"/>
        <end position="91"/>
    </location>
</feature>
<evidence type="ECO:0008006" key="4">
    <source>
        <dbReference type="Google" id="ProtNLM"/>
    </source>
</evidence>
<feature type="transmembrane region" description="Helical" evidence="1">
    <location>
        <begin position="193"/>
        <end position="212"/>
    </location>
</feature>
<evidence type="ECO:0000256" key="1">
    <source>
        <dbReference type="SAM" id="Phobius"/>
    </source>
</evidence>
<evidence type="ECO:0000313" key="3">
    <source>
        <dbReference type="Proteomes" id="UP001596132"/>
    </source>
</evidence>
<keyword evidence="1" id="KW-0472">Membrane</keyword>
<comment type="caution">
    <text evidence="2">The sequence shown here is derived from an EMBL/GenBank/DDBJ whole genome shotgun (WGS) entry which is preliminary data.</text>
</comment>
<feature type="transmembrane region" description="Helical" evidence="1">
    <location>
        <begin position="166"/>
        <end position="186"/>
    </location>
</feature>
<feature type="transmembrane region" description="Helical" evidence="1">
    <location>
        <begin position="224"/>
        <end position="248"/>
    </location>
</feature>
<organism evidence="2 3">
    <name type="scientific">Aeromonas eucrenophila</name>
    <dbReference type="NCBI Taxonomy" id="649"/>
    <lineage>
        <taxon>Bacteria</taxon>
        <taxon>Pseudomonadati</taxon>
        <taxon>Pseudomonadota</taxon>
        <taxon>Gammaproteobacteria</taxon>
        <taxon>Aeromonadales</taxon>
        <taxon>Aeromonadaceae</taxon>
        <taxon>Aeromonas</taxon>
    </lineage>
</organism>
<dbReference type="InterPro" id="IPR007136">
    <property type="entry name" value="DUF347"/>
</dbReference>
<dbReference type="Pfam" id="PF03988">
    <property type="entry name" value="DUF347"/>
    <property type="match status" value="4"/>
</dbReference>
<keyword evidence="1" id="KW-1133">Transmembrane helix</keyword>
<keyword evidence="1" id="KW-0812">Transmembrane</keyword>
<name>A0ABW0YD00_9GAMM</name>
<feature type="transmembrane region" description="Helical" evidence="1">
    <location>
        <begin position="45"/>
        <end position="63"/>
    </location>
</feature>
<gene>
    <name evidence="2" type="ORF">ACFPVW_12390</name>
</gene>
<feature type="transmembrane region" description="Helical" evidence="1">
    <location>
        <begin position="141"/>
        <end position="160"/>
    </location>
</feature>
<sequence length="253" mass="28108">MQHRSDFLTTMANKVPEVTLIFWIIKMMSTTVGETAADYLIFNQHLGLTLTSALMGVLLVIVLAQQIKAVRYEPWRYWLAVVLVSIFGTLLTDNLTDQVGIPLWLSTSVFTLLLLVTFAIWFRHEGTLSINSINTLKREKFYWLAILVTFALGTAAGDWVSEGMDIGYLNATLLFGGLIALTAVAHRVFRMNTVLSFWIAYVLTRPLGASVGDLLSQSVKHGGLGYGVTTVSEVFFVLILLLVGYLTLRRQAA</sequence>
<reference evidence="3" key="1">
    <citation type="journal article" date="2019" name="Int. J. Syst. Evol. Microbiol.">
        <title>The Global Catalogue of Microorganisms (GCM) 10K type strain sequencing project: providing services to taxonomists for standard genome sequencing and annotation.</title>
        <authorList>
            <consortium name="The Broad Institute Genomics Platform"/>
            <consortium name="The Broad Institute Genome Sequencing Center for Infectious Disease"/>
            <person name="Wu L."/>
            <person name="Ma J."/>
        </authorList>
    </citation>
    <scope>NUCLEOTIDE SEQUENCE [LARGE SCALE GENOMIC DNA]</scope>
    <source>
        <strain evidence="3">KCTC 15012</strain>
    </source>
</reference>
<proteinExistence type="predicted"/>
<dbReference type="EMBL" id="JBHSPP010000015">
    <property type="protein sequence ID" value="MFC5706842.1"/>
    <property type="molecule type" value="Genomic_DNA"/>
</dbReference>
<keyword evidence="3" id="KW-1185">Reference proteome</keyword>
<protein>
    <recommendedName>
        <fullName evidence="4">Membrane-anchored protein</fullName>
    </recommendedName>
</protein>
<evidence type="ECO:0000313" key="2">
    <source>
        <dbReference type="EMBL" id="MFC5706842.1"/>
    </source>
</evidence>
<feature type="transmembrane region" description="Helical" evidence="1">
    <location>
        <begin position="103"/>
        <end position="121"/>
    </location>
</feature>
<dbReference type="Proteomes" id="UP001596132">
    <property type="component" value="Unassembled WGS sequence"/>
</dbReference>
<dbReference type="RefSeq" id="WP_042643215.1">
    <property type="nucleotide sequence ID" value="NZ_CDDF01000014.1"/>
</dbReference>
<accession>A0ABW0YD00</accession>